<dbReference type="Gene3D" id="3.40.50.880">
    <property type="match status" value="1"/>
</dbReference>
<protein>
    <submittedName>
        <fullName evidence="3">DJ-1/PfpI family protein</fullName>
    </submittedName>
</protein>
<keyword evidence="4" id="KW-1185">Reference proteome</keyword>
<dbReference type="InterPro" id="IPR002818">
    <property type="entry name" value="DJ-1/PfpI"/>
</dbReference>
<reference evidence="3" key="1">
    <citation type="submission" date="2021-03" db="EMBL/GenBank/DDBJ databases">
        <title>Acanthopleuribacteraceae sp. M133.</title>
        <authorList>
            <person name="Wang G."/>
        </authorList>
    </citation>
    <scope>NUCLEOTIDE SEQUENCE</scope>
    <source>
        <strain evidence="3">M133</strain>
    </source>
</reference>
<evidence type="ECO:0000259" key="2">
    <source>
        <dbReference type="Pfam" id="PF01965"/>
    </source>
</evidence>
<dbReference type="PANTHER" id="PTHR43130">
    <property type="entry name" value="ARAC-FAMILY TRANSCRIPTIONAL REGULATOR"/>
    <property type="match status" value="1"/>
</dbReference>
<keyword evidence="1" id="KW-0732">Signal</keyword>
<dbReference type="Proteomes" id="UP000663929">
    <property type="component" value="Chromosome"/>
</dbReference>
<sequence>MTFPRLLIPSLALLFLIQAHVAAAPLKVGVLVYDDLTISEITAPLEVYGMAGPNGERPFEVVLIGATKKPVKSHEGLRFFPEVTFDTCPPLDVLVVPGSMDASVGEKNPRVHAFLQKHSKKVAYVTSHCAGAFVLGNAGLLDGRRATTYLTGEKLLQQQFPKAKVQGQEINFVVDGNLVTSKGALVSYEASLWVVRQLAGDAHADYVNGRIYLSRLNKANAVHLH</sequence>
<feature type="signal peptide" evidence="1">
    <location>
        <begin position="1"/>
        <end position="21"/>
    </location>
</feature>
<feature type="domain" description="DJ-1/PfpI" evidence="2">
    <location>
        <begin position="27"/>
        <end position="189"/>
    </location>
</feature>
<dbReference type="RefSeq" id="WP_237378320.1">
    <property type="nucleotide sequence ID" value="NZ_CP071793.1"/>
</dbReference>
<dbReference type="Pfam" id="PF01965">
    <property type="entry name" value="DJ-1_PfpI"/>
    <property type="match status" value="1"/>
</dbReference>
<dbReference type="CDD" id="cd03139">
    <property type="entry name" value="GATase1_PfpI_2"/>
    <property type="match status" value="1"/>
</dbReference>
<dbReference type="KEGG" id="scor:J3U87_24065"/>
<dbReference type="EMBL" id="CP071793">
    <property type="protein sequence ID" value="QTD48669.1"/>
    <property type="molecule type" value="Genomic_DNA"/>
</dbReference>
<accession>A0A8A4TEZ0</accession>
<dbReference type="GO" id="GO:0006355">
    <property type="term" value="P:regulation of DNA-templated transcription"/>
    <property type="evidence" value="ECO:0007669"/>
    <property type="project" value="TreeGrafter"/>
</dbReference>
<name>A0A8A4TEZ0_SULCO</name>
<dbReference type="InterPro" id="IPR029062">
    <property type="entry name" value="Class_I_gatase-like"/>
</dbReference>
<proteinExistence type="predicted"/>
<feature type="chain" id="PRO_5035208108" evidence="1">
    <location>
        <begin position="22"/>
        <end position="225"/>
    </location>
</feature>
<organism evidence="3 4">
    <name type="scientific">Sulfidibacter corallicola</name>
    <dbReference type="NCBI Taxonomy" id="2818388"/>
    <lineage>
        <taxon>Bacteria</taxon>
        <taxon>Pseudomonadati</taxon>
        <taxon>Acidobacteriota</taxon>
        <taxon>Holophagae</taxon>
        <taxon>Acanthopleuribacterales</taxon>
        <taxon>Acanthopleuribacteraceae</taxon>
        <taxon>Sulfidibacter</taxon>
    </lineage>
</organism>
<dbReference type="InterPro" id="IPR052158">
    <property type="entry name" value="INH-QAR"/>
</dbReference>
<dbReference type="AlphaFoldDB" id="A0A8A4TEZ0"/>
<evidence type="ECO:0000256" key="1">
    <source>
        <dbReference type="SAM" id="SignalP"/>
    </source>
</evidence>
<evidence type="ECO:0000313" key="3">
    <source>
        <dbReference type="EMBL" id="QTD48669.1"/>
    </source>
</evidence>
<dbReference type="PANTHER" id="PTHR43130:SF14">
    <property type="entry name" value="DJ-1_PFPI DOMAIN-CONTAINING PROTEIN"/>
    <property type="match status" value="1"/>
</dbReference>
<dbReference type="SUPFAM" id="SSF52317">
    <property type="entry name" value="Class I glutamine amidotransferase-like"/>
    <property type="match status" value="1"/>
</dbReference>
<gene>
    <name evidence="3" type="ORF">J3U87_24065</name>
</gene>
<evidence type="ECO:0000313" key="4">
    <source>
        <dbReference type="Proteomes" id="UP000663929"/>
    </source>
</evidence>